<evidence type="ECO:0000256" key="1">
    <source>
        <dbReference type="ARBA" id="ARBA00004123"/>
    </source>
</evidence>
<feature type="coiled-coil region" evidence="7">
    <location>
        <begin position="562"/>
        <end position="593"/>
    </location>
</feature>
<evidence type="ECO:0000256" key="3">
    <source>
        <dbReference type="ARBA" id="ARBA00022728"/>
    </source>
</evidence>
<dbReference type="Pfam" id="PF01805">
    <property type="entry name" value="Surp"/>
    <property type="match status" value="2"/>
</dbReference>
<dbReference type="EMBL" id="CCKQ01009553">
    <property type="protein sequence ID" value="CDW81045.1"/>
    <property type="molecule type" value="Genomic_DNA"/>
</dbReference>
<dbReference type="FunFam" id="1.10.10.790:FF:000002">
    <property type="entry name" value="Splicing factor 3A subunit 1"/>
    <property type="match status" value="1"/>
</dbReference>
<protein>
    <submittedName>
        <fullName evidence="11">Probable splicing factor 3a subunit 1-like</fullName>
    </submittedName>
</protein>
<feature type="domain" description="SURP motif" evidence="10">
    <location>
        <begin position="194"/>
        <end position="236"/>
    </location>
</feature>
<proteinExistence type="predicted"/>
<dbReference type="InterPro" id="IPR000061">
    <property type="entry name" value="Surp"/>
</dbReference>
<gene>
    <name evidence="11" type="primary">Contig16156.g17218</name>
    <name evidence="11" type="ORF">STYLEM_10053</name>
</gene>
<dbReference type="Gene3D" id="1.10.10.790">
    <property type="entry name" value="Surp module"/>
    <property type="match status" value="2"/>
</dbReference>
<dbReference type="PANTHER" id="PTHR15316">
    <property type="entry name" value="SPLICEOSOME ASSOCIATED PROTEIN 114/SWAP SPLICING FACTOR-RELATED"/>
    <property type="match status" value="1"/>
</dbReference>
<evidence type="ECO:0000313" key="11">
    <source>
        <dbReference type="EMBL" id="CDW81045.1"/>
    </source>
</evidence>
<sequence>MDTSMDDDFHEGEGNNNQTTQQQKIKVIIPPPEIKTVIDKTAAYVAKNGASFESLIMKVEASNPKFNFLRYHDDPYRPYYIQKINEHQGIKIEDADKAANATENNDQVEENGHEQEHVNGEVLQNGIDGQAQVHVPPVSAVQQSIVVQRENEYQRQLRQLIFGDIEDKKRELRPPQADQFSISHPVLANIDQDVIKLTAQFVARNGQKFLQGLTEREARNPQFDFLKPTHGLFGYFTQLVESYSKVLIPRNEQLQRLQKFSQDGLEVLKSAGERYLWDKLQDEEQKKRADQQDTSVRDEEQMQIDTIDWHDFVVVEKIDLYDDEEMKAQEEAEIEELKEQERVKEQIKKQIEENQQIMSMPPDGLAPPIKEKAQVNLPPVNQVKHETQTEIVVSNALDSEMKIKKNYQRKDDKVGGAVGTQKCPKCQQEIPINQWSEHMRLELMDPKWREEKLKREERAKLNSLADGDEIAQNLRRFTQERRDIFPNAGQHQQIQSDQPQLTAGQKIIWDGQAQNITRTTANIAMLQHQQQKNLQEALQTRGQLDPKSMVKLNQSQNPVPTVKNLQNAILTKEQLMQKQQQQQKRQIEDDEDEALNVLQGQLRSEAEWLRLFPGKISLSIRIPNNPNEPQWNMKGQLIPLSVDSRVTIAQLKENMSQILGNLPPQIIRLRGQKSLPMKDSLTLAFYNIPDGATIDLALKSQAK</sequence>
<dbReference type="GO" id="GO:0071013">
    <property type="term" value="C:catalytic step 2 spliceosome"/>
    <property type="evidence" value="ECO:0007669"/>
    <property type="project" value="TreeGrafter"/>
</dbReference>
<feature type="coiled-coil region" evidence="7">
    <location>
        <begin position="320"/>
        <end position="357"/>
    </location>
</feature>
<name>A0A078AFN6_STYLE</name>
<dbReference type="SMART" id="SM00648">
    <property type="entry name" value="SWAP"/>
    <property type="match status" value="2"/>
</dbReference>
<dbReference type="Proteomes" id="UP000039865">
    <property type="component" value="Unassembled WGS sequence"/>
</dbReference>
<dbReference type="OMA" id="HAYYRHR"/>
<dbReference type="GO" id="GO:0071004">
    <property type="term" value="C:U2-type prespliceosome"/>
    <property type="evidence" value="ECO:0007669"/>
    <property type="project" value="TreeGrafter"/>
</dbReference>
<keyword evidence="5" id="KW-0508">mRNA splicing</keyword>
<dbReference type="FunFam" id="1.10.10.790:FF:000001">
    <property type="entry name" value="Splicing factor 3a, subunit 1"/>
    <property type="match status" value="1"/>
</dbReference>
<evidence type="ECO:0000256" key="6">
    <source>
        <dbReference type="ARBA" id="ARBA00023242"/>
    </source>
</evidence>
<evidence type="ECO:0000259" key="10">
    <source>
        <dbReference type="PROSITE" id="PS50128"/>
    </source>
</evidence>
<keyword evidence="4" id="KW-0677">Repeat</keyword>
<evidence type="ECO:0000259" key="9">
    <source>
        <dbReference type="PROSITE" id="PS50053"/>
    </source>
</evidence>
<dbReference type="OrthoDB" id="447637at2759"/>
<reference evidence="11 12" key="1">
    <citation type="submission" date="2014-06" db="EMBL/GenBank/DDBJ databases">
        <authorList>
            <person name="Swart Estienne"/>
        </authorList>
    </citation>
    <scope>NUCLEOTIDE SEQUENCE [LARGE SCALE GENOMIC DNA]</scope>
    <source>
        <strain evidence="11 12">130c</strain>
    </source>
</reference>
<dbReference type="SUPFAM" id="SSF54236">
    <property type="entry name" value="Ubiquitin-like"/>
    <property type="match status" value="1"/>
</dbReference>
<evidence type="ECO:0000256" key="2">
    <source>
        <dbReference type="ARBA" id="ARBA00022664"/>
    </source>
</evidence>
<feature type="domain" description="Ubiquitin-like" evidence="9">
    <location>
        <begin position="616"/>
        <end position="703"/>
    </location>
</feature>
<keyword evidence="7" id="KW-0175">Coiled coil</keyword>
<evidence type="ECO:0000313" key="12">
    <source>
        <dbReference type="Proteomes" id="UP000039865"/>
    </source>
</evidence>
<accession>A0A078AFN6</accession>
<dbReference type="InterPro" id="IPR035967">
    <property type="entry name" value="SWAP/Surp_sf"/>
</dbReference>
<comment type="subcellular location">
    <subcellularLocation>
        <location evidence="1">Nucleus</location>
    </subcellularLocation>
</comment>
<dbReference type="InterPro" id="IPR022030">
    <property type="entry name" value="SF3A1_dom"/>
</dbReference>
<organism evidence="11 12">
    <name type="scientific">Stylonychia lemnae</name>
    <name type="common">Ciliate</name>
    <dbReference type="NCBI Taxonomy" id="5949"/>
    <lineage>
        <taxon>Eukaryota</taxon>
        <taxon>Sar</taxon>
        <taxon>Alveolata</taxon>
        <taxon>Ciliophora</taxon>
        <taxon>Intramacronucleata</taxon>
        <taxon>Spirotrichea</taxon>
        <taxon>Stichotrichia</taxon>
        <taxon>Sporadotrichida</taxon>
        <taxon>Oxytrichidae</taxon>
        <taxon>Stylonychinae</taxon>
        <taxon>Stylonychia</taxon>
    </lineage>
</organism>
<dbReference type="GO" id="GO:0000381">
    <property type="term" value="P:regulation of alternative mRNA splicing, via spliceosome"/>
    <property type="evidence" value="ECO:0007669"/>
    <property type="project" value="TreeGrafter"/>
</dbReference>
<dbReference type="PROSITE" id="PS50053">
    <property type="entry name" value="UBIQUITIN_2"/>
    <property type="match status" value="1"/>
</dbReference>
<evidence type="ECO:0000256" key="4">
    <source>
        <dbReference type="ARBA" id="ARBA00022737"/>
    </source>
</evidence>
<dbReference type="InParanoid" id="A0A078AFN6"/>
<dbReference type="FunCoup" id="A0A078AFN6">
    <property type="interactions" value="606"/>
</dbReference>
<feature type="domain" description="SURP motif" evidence="10">
    <location>
        <begin position="37"/>
        <end position="80"/>
    </location>
</feature>
<dbReference type="PANTHER" id="PTHR15316:SF1">
    <property type="entry name" value="SPLICING FACTOR 3A SUBUNIT 1"/>
    <property type="match status" value="1"/>
</dbReference>
<dbReference type="Gene3D" id="3.10.20.90">
    <property type="entry name" value="Phosphatidylinositol 3-kinase Catalytic Subunit, Chain A, domain 1"/>
    <property type="match status" value="1"/>
</dbReference>
<keyword evidence="2" id="KW-0507">mRNA processing</keyword>
<dbReference type="SMART" id="SM00213">
    <property type="entry name" value="UBQ"/>
    <property type="match status" value="1"/>
</dbReference>
<dbReference type="InterPro" id="IPR035563">
    <property type="entry name" value="SF3As1_ubi"/>
</dbReference>
<feature type="compositionally biased region" description="Acidic residues" evidence="8">
    <location>
        <begin position="1"/>
        <end position="10"/>
    </location>
</feature>
<evidence type="ECO:0000256" key="5">
    <source>
        <dbReference type="ARBA" id="ARBA00023187"/>
    </source>
</evidence>
<dbReference type="CDD" id="cd01800">
    <property type="entry name" value="Ubl_SF3a120"/>
    <property type="match status" value="1"/>
</dbReference>
<evidence type="ECO:0000256" key="8">
    <source>
        <dbReference type="SAM" id="MobiDB-lite"/>
    </source>
</evidence>
<dbReference type="GO" id="GO:0045292">
    <property type="term" value="P:mRNA cis splicing, via spliceosome"/>
    <property type="evidence" value="ECO:0007669"/>
    <property type="project" value="InterPro"/>
</dbReference>
<keyword evidence="3" id="KW-0747">Spliceosome</keyword>
<keyword evidence="12" id="KW-1185">Reference proteome</keyword>
<evidence type="ECO:0000256" key="7">
    <source>
        <dbReference type="SAM" id="Coils"/>
    </source>
</evidence>
<dbReference type="GO" id="GO:0003723">
    <property type="term" value="F:RNA binding"/>
    <property type="evidence" value="ECO:0007669"/>
    <property type="project" value="InterPro"/>
</dbReference>
<dbReference type="InterPro" id="IPR029071">
    <property type="entry name" value="Ubiquitin-like_domsf"/>
</dbReference>
<dbReference type="InterPro" id="IPR045146">
    <property type="entry name" value="SF3A1"/>
</dbReference>
<keyword evidence="6" id="KW-0539">Nucleus</keyword>
<dbReference type="PROSITE" id="PS50128">
    <property type="entry name" value="SURP"/>
    <property type="match status" value="2"/>
</dbReference>
<dbReference type="SUPFAM" id="SSF109905">
    <property type="entry name" value="Surp module (SWAP domain)"/>
    <property type="match status" value="2"/>
</dbReference>
<dbReference type="GO" id="GO:0005686">
    <property type="term" value="C:U2 snRNP"/>
    <property type="evidence" value="ECO:0007669"/>
    <property type="project" value="TreeGrafter"/>
</dbReference>
<dbReference type="Pfam" id="PF12230">
    <property type="entry name" value="PRP21_like_P"/>
    <property type="match status" value="1"/>
</dbReference>
<feature type="region of interest" description="Disordered" evidence="8">
    <location>
        <begin position="1"/>
        <end position="22"/>
    </location>
</feature>
<dbReference type="AlphaFoldDB" id="A0A078AFN6"/>
<dbReference type="InterPro" id="IPR000626">
    <property type="entry name" value="Ubiquitin-like_dom"/>
</dbReference>